<evidence type="ECO:0000256" key="2">
    <source>
        <dbReference type="SAM" id="SignalP"/>
    </source>
</evidence>
<gene>
    <name evidence="4" type="ORF">F0L74_27235</name>
</gene>
<keyword evidence="5" id="KW-1185">Reference proteome</keyword>
<feature type="signal peptide" evidence="2">
    <location>
        <begin position="1"/>
        <end position="20"/>
    </location>
</feature>
<protein>
    <submittedName>
        <fullName evidence="4">S9 family peptidase</fullName>
    </submittedName>
</protein>
<dbReference type="InterPro" id="IPR001375">
    <property type="entry name" value="Peptidase_S9_cat"/>
</dbReference>
<evidence type="ECO:0000259" key="3">
    <source>
        <dbReference type="Pfam" id="PF00326"/>
    </source>
</evidence>
<reference evidence="4 5" key="2">
    <citation type="submission" date="2019-09" db="EMBL/GenBank/DDBJ databases">
        <authorList>
            <person name="Jin C."/>
        </authorList>
    </citation>
    <scope>NUCLEOTIDE SEQUENCE [LARGE SCALE GENOMIC DNA]</scope>
    <source>
        <strain evidence="4 5">BN140078</strain>
    </source>
</reference>
<reference evidence="4 5" key="1">
    <citation type="submission" date="2019-09" db="EMBL/GenBank/DDBJ databases">
        <title>Chitinophaga ginsengihumi sp. nov., isolated from soil of ginseng rhizosphere.</title>
        <authorList>
            <person name="Lee J."/>
        </authorList>
    </citation>
    <scope>NUCLEOTIDE SEQUENCE [LARGE SCALE GENOMIC DNA]</scope>
    <source>
        <strain evidence="4 5">BN140078</strain>
    </source>
</reference>
<comment type="caution">
    <text evidence="4">The sequence shown here is derived from an EMBL/GenBank/DDBJ whole genome shotgun (WGS) entry which is preliminary data.</text>
</comment>
<dbReference type="AlphaFoldDB" id="A0A5B2VJV9"/>
<dbReference type="Pfam" id="PF00326">
    <property type="entry name" value="Peptidase_S9"/>
    <property type="match status" value="1"/>
</dbReference>
<feature type="chain" id="PRO_5022906339" evidence="2">
    <location>
        <begin position="21"/>
        <end position="907"/>
    </location>
</feature>
<proteinExistence type="predicted"/>
<dbReference type="Gene3D" id="3.40.50.1820">
    <property type="entry name" value="alpha/beta hydrolase"/>
    <property type="match status" value="1"/>
</dbReference>
<sequence length="907" mass="103624">MKKIYLVILFLKFLPICSFGQKPNIDTSTFNKWPSIGDAVISNDGNYAMYVIDNQPAGSSFLTLQSTKNSWKMQLENIKTFQAKFTEDNRYVIYPYSEDSLAIVTLGTSSVSYIPDANNFQLSTNTGNTWLAYNQKSSPEKFIAMNIETGEKKTFSAVRSFLFAPKSDDLLLQRERKQGNIVEQSLEWLTLNNGKIKTIWTADINRQKIVDGSFLFDQEHSQLAFMASQPHNINKSIPQKTIWHYKKDNDKAILLLNEDTLLTNNKLEIDRLAYDGFNRDGSKLFFTLRDTDIPRSRTSSVQVDVWSYQDPVLQSQQLYELNNGWKGAAHYYTAVININNRHVTRLTHRNEEFVEIRTGDEKTNNYVILSEPPEINLISRQTPYRYYLQSVSSGEKRKIEGQYNISLSPSEKYIIYYNPKDSTYYSYEISSSITRNLTKGLSINWLKENHDHVHNRNTSPIGIAAWLGNDTAVLIYDHFDIWQIDPKGINAPVNITNGYGREHNIIFNLALYSASGRSVIYDPREEIILTAFNTLNKKNGFYSKKLGDKGDPDLLSMTDNIYYSPRFFIGSQPLYSTNKNAFILKRESAAESPNYFFTTNFTTYQCLTNIHPETQYNWLTSELHTFQVSKKFPTQGTLYKPDNFDPNKKYPVIFYYYQKLTPELNRYHFPSASVGPINIPWFVSNGYLVFTPDIYFQENVSVGESALATLTSAAQYLSTFPFIDPQRMGIQGCSFGGYETNYIVTHTNLFAAACSQSGVSDCTSAYLSLTEYGNISGTYGFIFNDAPWQNPNLFMSASPILRVNDVTTPFLIAHNKGDKTVPFSQSLEFFLALREARKKVWLLQYDDGGHTIDGESSAIDYSIRLMQFFDHYLKDKPAPKWMTHGIPAREKGVVDGLSSDDKAQPSN</sequence>
<dbReference type="GO" id="GO:0004252">
    <property type="term" value="F:serine-type endopeptidase activity"/>
    <property type="evidence" value="ECO:0007669"/>
    <property type="project" value="TreeGrafter"/>
</dbReference>
<evidence type="ECO:0000313" key="5">
    <source>
        <dbReference type="Proteomes" id="UP000324611"/>
    </source>
</evidence>
<dbReference type="EMBL" id="VUOC01000004">
    <property type="protein sequence ID" value="KAA2239883.1"/>
    <property type="molecule type" value="Genomic_DNA"/>
</dbReference>
<dbReference type="InterPro" id="IPR029058">
    <property type="entry name" value="AB_hydrolase_fold"/>
</dbReference>
<evidence type="ECO:0000313" key="4">
    <source>
        <dbReference type="EMBL" id="KAA2239883.1"/>
    </source>
</evidence>
<dbReference type="SUPFAM" id="SSF82171">
    <property type="entry name" value="DPP6 N-terminal domain-like"/>
    <property type="match status" value="2"/>
</dbReference>
<keyword evidence="1" id="KW-0378">Hydrolase</keyword>
<dbReference type="GO" id="GO:0006508">
    <property type="term" value="P:proteolysis"/>
    <property type="evidence" value="ECO:0007669"/>
    <property type="project" value="InterPro"/>
</dbReference>
<dbReference type="Proteomes" id="UP000324611">
    <property type="component" value="Unassembled WGS sequence"/>
</dbReference>
<accession>A0A5B2VJV9</accession>
<dbReference type="PANTHER" id="PTHR42776">
    <property type="entry name" value="SERINE PEPTIDASE S9 FAMILY MEMBER"/>
    <property type="match status" value="1"/>
</dbReference>
<name>A0A5B2VJV9_9BACT</name>
<dbReference type="SUPFAM" id="SSF53474">
    <property type="entry name" value="alpha/beta-Hydrolases"/>
    <property type="match status" value="1"/>
</dbReference>
<organism evidence="4 5">
    <name type="scientific">Chitinophaga agrisoli</name>
    <dbReference type="NCBI Taxonomy" id="2607653"/>
    <lineage>
        <taxon>Bacteria</taxon>
        <taxon>Pseudomonadati</taxon>
        <taxon>Bacteroidota</taxon>
        <taxon>Chitinophagia</taxon>
        <taxon>Chitinophagales</taxon>
        <taxon>Chitinophagaceae</taxon>
        <taxon>Chitinophaga</taxon>
    </lineage>
</organism>
<dbReference type="PANTHER" id="PTHR42776:SF4">
    <property type="entry name" value="ACYLAMINO-ACID-RELEASING ENZYME"/>
    <property type="match status" value="1"/>
</dbReference>
<keyword evidence="2" id="KW-0732">Signal</keyword>
<evidence type="ECO:0000256" key="1">
    <source>
        <dbReference type="ARBA" id="ARBA00022801"/>
    </source>
</evidence>
<feature type="domain" description="Peptidase S9 prolyl oligopeptidase catalytic" evidence="3">
    <location>
        <begin position="708"/>
        <end position="875"/>
    </location>
</feature>